<accession>A0ABS5BMI8</accession>
<protein>
    <submittedName>
        <fullName evidence="1">Uncharacterized protein</fullName>
    </submittedName>
</protein>
<dbReference type="InterPro" id="IPR046171">
    <property type="entry name" value="DUF6173"/>
</dbReference>
<organism evidence="1 2">
    <name type="scientific">Gemmata palustris</name>
    <dbReference type="NCBI Taxonomy" id="2822762"/>
    <lineage>
        <taxon>Bacteria</taxon>
        <taxon>Pseudomonadati</taxon>
        <taxon>Planctomycetota</taxon>
        <taxon>Planctomycetia</taxon>
        <taxon>Gemmatales</taxon>
        <taxon>Gemmataceae</taxon>
        <taxon>Gemmata</taxon>
    </lineage>
</organism>
<evidence type="ECO:0000313" key="2">
    <source>
        <dbReference type="Proteomes" id="UP000676565"/>
    </source>
</evidence>
<dbReference type="Proteomes" id="UP000676565">
    <property type="component" value="Unassembled WGS sequence"/>
</dbReference>
<comment type="caution">
    <text evidence="1">The sequence shown here is derived from an EMBL/GenBank/DDBJ whole genome shotgun (WGS) entry which is preliminary data.</text>
</comment>
<evidence type="ECO:0000313" key="1">
    <source>
        <dbReference type="EMBL" id="MBP3954944.1"/>
    </source>
</evidence>
<reference evidence="1 2" key="1">
    <citation type="submission" date="2021-04" db="EMBL/GenBank/DDBJ databases">
        <authorList>
            <person name="Ivanova A."/>
        </authorList>
    </citation>
    <scope>NUCLEOTIDE SEQUENCE [LARGE SCALE GENOMIC DNA]</scope>
    <source>
        <strain evidence="1 2">G18</strain>
    </source>
</reference>
<dbReference type="Pfam" id="PF19670">
    <property type="entry name" value="DUF6173"/>
    <property type="match status" value="1"/>
</dbReference>
<proteinExistence type="predicted"/>
<dbReference type="RefSeq" id="WP_210653050.1">
    <property type="nucleotide sequence ID" value="NZ_JAGKQQ010000001.1"/>
</dbReference>
<dbReference type="EMBL" id="JAGKQQ010000001">
    <property type="protein sequence ID" value="MBP3954944.1"/>
    <property type="molecule type" value="Genomic_DNA"/>
</dbReference>
<sequence length="137" mass="15488">MNDEIRRALASGFTPSFNTDMLKNIKPLAQQIAEVNYASKFYKHLGEMIREFDARLDAEHEVGARLVNFGPSLTFHITGLGYQNPSLIIFYGITEDGNPIELIQNVSQINVLLMKLPKLDPSKPKHRFGFKPPGEEE</sequence>
<keyword evidence="2" id="KW-1185">Reference proteome</keyword>
<name>A0ABS5BMI8_9BACT</name>
<gene>
    <name evidence="1" type="ORF">J8F10_06570</name>
</gene>